<dbReference type="Gene3D" id="3.30.1540.20">
    <property type="entry name" value="MutL, C-terminal domain, dimerisation subdomain"/>
    <property type="match status" value="1"/>
</dbReference>
<sequence>MATIKAIDSSSIHRIQSGQVIVDLCSVAKELVENSVDAGASSIEVRFKNQGLDSIEVQDNGSGITSDNYQSIALKHYTSKLSVYDDLSDLQTFGFRGEALSSLSALSHLSIITCVADDAPKGSKLQFASSGALESTSIVPAKQGTTVIVDSLFHNLPVRRRELERHIKREWAKVISLLNQYACILTGIKFTVSQQPTKGKKIVLFSTKGNPTTRENIVNIFGAKTMTALIPLDLVLEMEPTKSQTLSRRSKGTPASHYVIVKGFVSRPAHGEGRQAPDRQMFFVNGRPCGLPQFAKVFNEVYKAFNSSQSPFILADIQLDTHLYDVNVSPDKRTILLHEQGSMLEHLKESLNSLFEAQDYTVPVSQLATQKTLSLARASATTPSSSKRAIGDESSITTPEPYRLRSDPELHNPSIVSEIEGTSLATRGSIKELFMSSRSSQATSVGDSPVPDNKAETPSKAPAGLEDALKPEPPDNESSGSESLTSRPGNLNEAGTASPRGHPSPEPDAELSEQPEREADQRAQAGPPYSSDFPVNSTAANSQHHSRKRMTLDIAPANSLIGPPSSKRHRIDSTTVPAPSLGSVPKHRTATPSAVPSFGGRLSQLFSPAARSGTDSSQLLGALGTATRNIVVEEEPEEESEFGADPIATVVNEDEHDEADADTRASETAMDDGVDLGIEGSPERMILDGEPSIERDESPPVVAETRQTRPITTRNVGRRKDATLQYQQSLHLDAESLGARVAAWSGCFSEAPRSASTTPNEESDLGTNDAEQKLTLTISKGDFNKMKIVGQFNLGFILAVRPAGEEGDENAAERRDELFIIDQHASDEKYNFERLQSSTVVESQRLVHPKTLDLTALEEEIVLNNLQALEANGFKVTIDVSGDSPVGARCQLLALPLSKETTFTIADLEELISLLGDSHATSDTTAVPRPSKVRKMFAMRACRSSIMIGNPLQHRKMEKVVRHMGELDKPWNCPHGRPTMRHLCSMDAWDNRRWVGDCGPATSGLDLSWADYVGE</sequence>
<dbReference type="AlphaFoldDB" id="A0A084GGN9"/>
<dbReference type="Gene3D" id="3.30.565.10">
    <property type="entry name" value="Histidine kinase-like ATPase, C-terminal domain"/>
    <property type="match status" value="1"/>
</dbReference>
<dbReference type="CDD" id="cd03484">
    <property type="entry name" value="MutL_Trans_hPMS_2_like"/>
    <property type="match status" value="1"/>
</dbReference>
<name>A0A084GGN9_PSEDA</name>
<keyword evidence="2" id="KW-0227">DNA damage</keyword>
<dbReference type="GO" id="GO:0016887">
    <property type="term" value="F:ATP hydrolysis activity"/>
    <property type="evidence" value="ECO:0007669"/>
    <property type="project" value="InterPro"/>
</dbReference>
<dbReference type="KEGG" id="sapo:SAPIO_CDS0843"/>
<gene>
    <name evidence="7" type="ORF">SAPIO_CDS0843</name>
</gene>
<dbReference type="PANTHER" id="PTHR10073:SF52">
    <property type="entry name" value="MISMATCH REPAIR ENDONUCLEASE PMS2"/>
    <property type="match status" value="1"/>
</dbReference>
<dbReference type="GO" id="GO:0005524">
    <property type="term" value="F:ATP binding"/>
    <property type="evidence" value="ECO:0007669"/>
    <property type="project" value="InterPro"/>
</dbReference>
<dbReference type="Gene3D" id="3.30.230.10">
    <property type="match status" value="1"/>
</dbReference>
<feature type="compositionally biased region" description="Polar residues" evidence="4">
    <location>
        <begin position="476"/>
        <end position="495"/>
    </location>
</feature>
<dbReference type="OMA" id="MRPRRMP"/>
<feature type="compositionally biased region" description="Polar residues" evidence="4">
    <location>
        <begin position="533"/>
        <end position="543"/>
    </location>
</feature>
<accession>A0A084GGN9</accession>
<dbReference type="VEuPathDB" id="FungiDB:SAPIO_CDS0843"/>
<evidence type="ECO:0000256" key="2">
    <source>
        <dbReference type="ARBA" id="ARBA00022763"/>
    </source>
</evidence>
<dbReference type="InterPro" id="IPR042120">
    <property type="entry name" value="MutL_C_dimsub"/>
</dbReference>
<dbReference type="FunFam" id="3.30.1370.100:FF:000001">
    <property type="entry name" value="Mismatch repair endonuclease pms1, putative"/>
    <property type="match status" value="1"/>
</dbReference>
<dbReference type="Gene3D" id="3.30.1370.100">
    <property type="entry name" value="MutL, C-terminal domain, regulatory subdomain"/>
    <property type="match status" value="1"/>
</dbReference>
<comment type="similarity">
    <text evidence="1">Belongs to the DNA mismatch repair MutL/HexB family.</text>
</comment>
<evidence type="ECO:0000313" key="8">
    <source>
        <dbReference type="Proteomes" id="UP000028545"/>
    </source>
</evidence>
<dbReference type="InterPro" id="IPR020568">
    <property type="entry name" value="Ribosomal_Su5_D2-typ_SF"/>
</dbReference>
<organism evidence="7 8">
    <name type="scientific">Pseudallescheria apiosperma</name>
    <name type="common">Scedosporium apiospermum</name>
    <dbReference type="NCBI Taxonomy" id="563466"/>
    <lineage>
        <taxon>Eukaryota</taxon>
        <taxon>Fungi</taxon>
        <taxon>Dikarya</taxon>
        <taxon>Ascomycota</taxon>
        <taxon>Pezizomycotina</taxon>
        <taxon>Sordariomycetes</taxon>
        <taxon>Hypocreomycetidae</taxon>
        <taxon>Microascales</taxon>
        <taxon>Microascaceae</taxon>
        <taxon>Scedosporium</taxon>
    </lineage>
</organism>
<evidence type="ECO:0000256" key="4">
    <source>
        <dbReference type="SAM" id="MobiDB-lite"/>
    </source>
</evidence>
<dbReference type="InterPro" id="IPR042121">
    <property type="entry name" value="MutL_C_regsub"/>
</dbReference>
<feature type="compositionally biased region" description="Polar residues" evidence="4">
    <location>
        <begin position="377"/>
        <end position="387"/>
    </location>
</feature>
<dbReference type="InterPro" id="IPR036890">
    <property type="entry name" value="HATPase_C_sf"/>
</dbReference>
<dbReference type="InterPro" id="IPR013507">
    <property type="entry name" value="DNA_mismatch_S5_2-like"/>
</dbReference>
<feature type="domain" description="MutL C-terminal dimerisation" evidence="5">
    <location>
        <begin position="788"/>
        <end position="952"/>
    </location>
</feature>
<dbReference type="SMART" id="SM01340">
    <property type="entry name" value="DNA_mis_repair"/>
    <property type="match status" value="1"/>
</dbReference>
<evidence type="ECO:0000313" key="7">
    <source>
        <dbReference type="EMBL" id="KEZ46501.1"/>
    </source>
</evidence>
<proteinExistence type="inferred from homology"/>
<feature type="region of interest" description="Disordered" evidence="4">
    <location>
        <begin position="436"/>
        <end position="598"/>
    </location>
</feature>
<evidence type="ECO:0000256" key="3">
    <source>
        <dbReference type="ARBA" id="ARBA00070941"/>
    </source>
</evidence>
<dbReference type="CDD" id="cd16926">
    <property type="entry name" value="HATPase_MutL-MLH-PMS-like"/>
    <property type="match status" value="1"/>
</dbReference>
<feature type="domain" description="DNA mismatch repair protein S5" evidence="6">
    <location>
        <begin position="217"/>
        <end position="356"/>
    </location>
</feature>
<comment type="caution">
    <text evidence="7">The sequence shown here is derived from an EMBL/GenBank/DDBJ whole genome shotgun (WGS) entry which is preliminary data.</text>
</comment>
<dbReference type="Pfam" id="PF01119">
    <property type="entry name" value="DNA_mis_repair"/>
    <property type="match status" value="1"/>
</dbReference>
<dbReference type="OrthoDB" id="10263226at2759"/>
<dbReference type="RefSeq" id="XP_016646300.1">
    <property type="nucleotide sequence ID" value="XM_016783534.1"/>
</dbReference>
<dbReference type="PANTHER" id="PTHR10073">
    <property type="entry name" value="DNA MISMATCH REPAIR PROTEIN MLH, PMS, MUTL"/>
    <property type="match status" value="1"/>
</dbReference>
<dbReference type="Pfam" id="PF13589">
    <property type="entry name" value="HATPase_c_3"/>
    <property type="match status" value="1"/>
</dbReference>
<evidence type="ECO:0000259" key="5">
    <source>
        <dbReference type="SMART" id="SM00853"/>
    </source>
</evidence>
<dbReference type="GeneID" id="27718995"/>
<dbReference type="GO" id="GO:0000710">
    <property type="term" value="P:meiotic mismatch repair"/>
    <property type="evidence" value="ECO:0007669"/>
    <property type="project" value="UniProtKB-ARBA"/>
</dbReference>
<dbReference type="SUPFAM" id="SSF118116">
    <property type="entry name" value="DNA mismatch repair protein MutL"/>
    <property type="match status" value="1"/>
</dbReference>
<reference evidence="7 8" key="1">
    <citation type="journal article" date="2014" name="Genome Announc.">
        <title>Draft genome sequence of the pathogenic fungus Scedosporium apiospermum.</title>
        <authorList>
            <person name="Vandeputte P."/>
            <person name="Ghamrawi S."/>
            <person name="Rechenmann M."/>
            <person name="Iltis A."/>
            <person name="Giraud S."/>
            <person name="Fleury M."/>
            <person name="Thornton C."/>
            <person name="Delhaes L."/>
            <person name="Meyer W."/>
            <person name="Papon N."/>
            <person name="Bouchara J.P."/>
        </authorList>
    </citation>
    <scope>NUCLEOTIDE SEQUENCE [LARGE SCALE GENOMIC DNA]</scope>
    <source>
        <strain evidence="7 8">IHEM 14462</strain>
    </source>
</reference>
<dbReference type="InterPro" id="IPR014721">
    <property type="entry name" value="Ribsml_uS5_D2-typ_fold_subgr"/>
</dbReference>
<dbReference type="InterPro" id="IPR037198">
    <property type="entry name" value="MutL_C_sf"/>
</dbReference>
<dbReference type="Pfam" id="PF08676">
    <property type="entry name" value="MutL_C"/>
    <property type="match status" value="1"/>
</dbReference>
<feature type="compositionally biased region" description="Polar residues" evidence="4">
    <location>
        <begin position="436"/>
        <end position="446"/>
    </location>
</feature>
<dbReference type="InterPro" id="IPR014762">
    <property type="entry name" value="DNA_mismatch_repair_CS"/>
</dbReference>
<dbReference type="HOGENOM" id="CLU_004131_0_0_1"/>
<dbReference type="FunFam" id="3.30.565.10:FF:000014">
    <property type="entry name" value="Mismatch repair endonuclease pms1, putative"/>
    <property type="match status" value="1"/>
</dbReference>
<dbReference type="SUPFAM" id="SSF55874">
    <property type="entry name" value="ATPase domain of HSP90 chaperone/DNA topoisomerase II/histidine kinase"/>
    <property type="match status" value="1"/>
</dbReference>
<evidence type="ECO:0000256" key="1">
    <source>
        <dbReference type="ARBA" id="ARBA00006082"/>
    </source>
</evidence>
<dbReference type="InterPro" id="IPR014790">
    <property type="entry name" value="MutL_C"/>
</dbReference>
<dbReference type="Proteomes" id="UP000028545">
    <property type="component" value="Unassembled WGS sequence"/>
</dbReference>
<dbReference type="InterPro" id="IPR038973">
    <property type="entry name" value="MutL/Mlh/Pms-like"/>
</dbReference>
<feature type="region of interest" description="Disordered" evidence="4">
    <location>
        <begin position="377"/>
        <end position="423"/>
    </location>
</feature>
<protein>
    <recommendedName>
        <fullName evidence="3">DNA mismatch repair protein PMS1</fullName>
    </recommendedName>
</protein>
<dbReference type="GO" id="GO:0140664">
    <property type="term" value="F:ATP-dependent DNA damage sensor activity"/>
    <property type="evidence" value="ECO:0007669"/>
    <property type="project" value="InterPro"/>
</dbReference>
<keyword evidence="8" id="KW-1185">Reference proteome</keyword>
<dbReference type="SMART" id="SM00853">
    <property type="entry name" value="MutL_C"/>
    <property type="match status" value="1"/>
</dbReference>
<dbReference type="GO" id="GO:0030983">
    <property type="term" value="F:mismatched DNA binding"/>
    <property type="evidence" value="ECO:0007669"/>
    <property type="project" value="InterPro"/>
</dbReference>
<dbReference type="EMBL" id="JOWA01000033">
    <property type="protein sequence ID" value="KEZ46501.1"/>
    <property type="molecule type" value="Genomic_DNA"/>
</dbReference>
<dbReference type="PROSITE" id="PS00058">
    <property type="entry name" value="DNA_MISMATCH_REPAIR_1"/>
    <property type="match status" value="1"/>
</dbReference>
<dbReference type="FunFam" id="3.30.230.10:FF:000120">
    <property type="entry name" value="Mismatch repair endonuclease PMS2"/>
    <property type="match status" value="1"/>
</dbReference>
<dbReference type="InterPro" id="IPR002099">
    <property type="entry name" value="MutL/Mlh/PMS"/>
</dbReference>
<dbReference type="SUPFAM" id="SSF54211">
    <property type="entry name" value="Ribosomal protein S5 domain 2-like"/>
    <property type="match status" value="1"/>
</dbReference>
<dbReference type="GO" id="GO:0032389">
    <property type="term" value="C:MutLalpha complex"/>
    <property type="evidence" value="ECO:0007669"/>
    <property type="project" value="TreeGrafter"/>
</dbReference>
<evidence type="ECO:0000259" key="6">
    <source>
        <dbReference type="SMART" id="SM01340"/>
    </source>
</evidence>
<dbReference type="NCBIfam" id="TIGR00585">
    <property type="entry name" value="mutl"/>
    <property type="match status" value="1"/>
</dbReference>